<dbReference type="InterPro" id="IPR005135">
    <property type="entry name" value="Endo/exonuclease/phosphatase"/>
</dbReference>
<dbReference type="Gene3D" id="3.60.10.10">
    <property type="entry name" value="Endonuclease/exonuclease/phosphatase"/>
    <property type="match status" value="2"/>
</dbReference>
<dbReference type="SUPFAM" id="SSF56219">
    <property type="entry name" value="DNase I-like"/>
    <property type="match status" value="1"/>
</dbReference>
<dbReference type="PANTHER" id="PTHR19446">
    <property type="entry name" value="REVERSE TRANSCRIPTASES"/>
    <property type="match status" value="1"/>
</dbReference>
<sequence>METNIQRMFRDRFPELPDITESFDVLEQWTKTRSMVDHTMTCRKIVKIMHDGTDEDLWDKLIRLREEINEAEWVALHRIKHISLENLRKMTESIFQNTNTKVVIYTDQAGINSDNRSQGKAPERKTYALVVDTAPDKYMETLKTIKESIKKDAASSAVKNIKSTKEGKLLITVEKGKQKLDQLENLIKIKSGQIRIRKIGERNNQVLHIRGIDADTKKDEVKKAIEASLGVTAGNNYELSKLRPNARDTLAITLRTNSENAEKLLQLQTIRIGVVNCDVSRRLTIKRCQKCWRSREAQDLLYHSRKRYNVEVLLVSEPNIRHVTDNSAWTADTRGDTTIRVYNGNAESYGRGNGLSWCVMEDVTIFSCYKSPNSTIAEFEAFLEELTGHIRDNSSRRGVLVTGNFNAKNQLWGSNTNDIRGSILTDWLAVHVLIVVNTGGEATFVRGNQHSVIELTLASADLADNTRNWRVLEDESLSDHQLTSWRYKAYRADAVAEHLQLELGQRLNLDVDSLTEALRRTCKTVLSGGRTNQRKPVYWWSEDIATLRKSSICKKRRWTRLKAIRNEDDAELELSRTEYRAARKELRTNIRSAKYRCWDNIVNAIDDDVWGDGHRIACKRTGVHPRLNLSTAHKLEAVDNLFPRKPVTEWERVVDVQPPPPITTEEIAKAADRLKPNKAPGPDGILPEVVKMAVNLHADVYEGIFNEIVSTATIDSCNEIKRFHNCKKDQIIMQHCAMVRIFSSMCGTYAVNQTEIKLDERLDSIERQIQNISSKSPISYSAAVSSPAVRPPPRRSTRVRLPSGKTVTPVNKSVIILKPTEGNQSIKTSDDIKKALVSNLNPRNLGIKLDRMSRAGPAGLRLESLTSDLTKIPADDLAKAGLSANFPSKLQLRLAIYNVPSNLSSDELLRRLFLKIFLKKRIRDFSRMMLKLNLNSVLETRTGCTGLLRHLRDWSHTPKISITELDQVSKLSVIQINLQNSRTATSEIRAVAESRDMDVLLIQEPYSRFYATLSVACDNLPPIKLKVEERVTIQTTPANRKEARTHMLQEWQYRWARYDGWAKVFIKDVKEWTERKWGEVDYHLSQAFTWHGVFGKYLQRIGKQDHDRCWFCDQEDTAGHTLFLCKQWTQQRQDLYNICGTEINKENVARSLLECEENWNAIAATFSNIMKEKEAEEYRREAERERRQR</sequence>
<reference evidence="2" key="1">
    <citation type="journal article" date="2023" name="Insect Mol. Biol.">
        <title>Genome sequencing provides insights into the evolution of gene families encoding plant cell wall-degrading enzymes in longhorned beetles.</title>
        <authorList>
            <person name="Shin N.R."/>
            <person name="Okamura Y."/>
            <person name="Kirsch R."/>
            <person name="Pauchet Y."/>
        </authorList>
    </citation>
    <scope>NUCLEOTIDE SEQUENCE</scope>
    <source>
        <strain evidence="2">RBIC_L_NR</strain>
    </source>
</reference>
<dbReference type="Pfam" id="PF14529">
    <property type="entry name" value="Exo_endo_phos_2"/>
    <property type="match status" value="1"/>
</dbReference>
<dbReference type="CDD" id="cd09077">
    <property type="entry name" value="R1-I-EN"/>
    <property type="match status" value="1"/>
</dbReference>
<dbReference type="AlphaFoldDB" id="A0AAV8XJG1"/>
<accession>A0AAV8XJG1</accession>
<evidence type="ECO:0000259" key="1">
    <source>
        <dbReference type="Pfam" id="PF14529"/>
    </source>
</evidence>
<comment type="caution">
    <text evidence="2">The sequence shown here is derived from an EMBL/GenBank/DDBJ whole genome shotgun (WGS) entry which is preliminary data.</text>
</comment>
<proteinExistence type="predicted"/>
<dbReference type="EMBL" id="JANEYF010003119">
    <property type="protein sequence ID" value="KAJ8939104.1"/>
    <property type="molecule type" value="Genomic_DNA"/>
</dbReference>
<dbReference type="GO" id="GO:0003824">
    <property type="term" value="F:catalytic activity"/>
    <property type="evidence" value="ECO:0007669"/>
    <property type="project" value="InterPro"/>
</dbReference>
<evidence type="ECO:0000313" key="2">
    <source>
        <dbReference type="EMBL" id="KAJ8939104.1"/>
    </source>
</evidence>
<keyword evidence="3" id="KW-1185">Reference proteome</keyword>
<feature type="domain" description="Endonuclease/exonuclease/phosphatase" evidence="1">
    <location>
        <begin position="364"/>
        <end position="482"/>
    </location>
</feature>
<name>A0AAV8XJG1_9CUCU</name>
<protein>
    <recommendedName>
        <fullName evidence="1">Endonuclease/exonuclease/phosphatase domain-containing protein</fullName>
    </recommendedName>
</protein>
<dbReference type="Proteomes" id="UP001162156">
    <property type="component" value="Unassembled WGS sequence"/>
</dbReference>
<organism evidence="2 3">
    <name type="scientific">Rhamnusium bicolor</name>
    <dbReference type="NCBI Taxonomy" id="1586634"/>
    <lineage>
        <taxon>Eukaryota</taxon>
        <taxon>Metazoa</taxon>
        <taxon>Ecdysozoa</taxon>
        <taxon>Arthropoda</taxon>
        <taxon>Hexapoda</taxon>
        <taxon>Insecta</taxon>
        <taxon>Pterygota</taxon>
        <taxon>Neoptera</taxon>
        <taxon>Endopterygota</taxon>
        <taxon>Coleoptera</taxon>
        <taxon>Polyphaga</taxon>
        <taxon>Cucujiformia</taxon>
        <taxon>Chrysomeloidea</taxon>
        <taxon>Cerambycidae</taxon>
        <taxon>Lepturinae</taxon>
        <taxon>Rhagiini</taxon>
        <taxon>Rhamnusium</taxon>
    </lineage>
</organism>
<dbReference type="InterPro" id="IPR036691">
    <property type="entry name" value="Endo/exonu/phosph_ase_sf"/>
</dbReference>
<gene>
    <name evidence="2" type="ORF">NQ314_011235</name>
</gene>
<evidence type="ECO:0000313" key="3">
    <source>
        <dbReference type="Proteomes" id="UP001162156"/>
    </source>
</evidence>